<gene>
    <name evidence="3" type="ORF">J0X19_06085</name>
</gene>
<dbReference type="Proteomes" id="UP000664144">
    <property type="component" value="Unassembled WGS sequence"/>
</dbReference>
<dbReference type="GO" id="GO:0016757">
    <property type="term" value="F:glycosyltransferase activity"/>
    <property type="evidence" value="ECO:0007669"/>
    <property type="project" value="InterPro"/>
</dbReference>
<sequence>MNLLHVVASLDPKAGGVCQAVRTMIAGLAARGVVSEVVSLDAPAATFLAADAFQTHALGPSRGPWAYSRLLSAWLTANVSRFDCIILHGLWLYPNYATHRVLHQLDAAGSQQVPRLFVMPHGMLDPYFQRASSRRLKAWRNWAYWKLIESHVVNGAAGMLFTCETERLLARQPFIPYHPQRELVIGLGVEEPTPYHPAMQQAFTAKCPGLHDRPYLLFISRIHDKKGVDLLLQAYGEASRSPSVSAQLPALVVAGPGLDTDYGRYIQQLATQLPPHMVYFPGMLEGDAKWGAFYGCEAFVLPSHQENFGIAVVEALACSVPVLISNQVNIWREIENARGGLVDDDTLAGTQRLLEKWCELSATDKQEMKANARAAYHAYFAVGPVAQKTACAL</sequence>
<protein>
    <submittedName>
        <fullName evidence="3">Glycosyltransferase</fullName>
    </submittedName>
</protein>
<reference evidence="3" key="1">
    <citation type="submission" date="2021-03" db="EMBL/GenBank/DDBJ databases">
        <authorList>
            <person name="Kim M.K."/>
        </authorList>
    </citation>
    <scope>NUCLEOTIDE SEQUENCE</scope>
    <source>
        <strain evidence="3">BT186</strain>
    </source>
</reference>
<comment type="caution">
    <text evidence="3">The sequence shown here is derived from an EMBL/GenBank/DDBJ whole genome shotgun (WGS) entry which is preliminary data.</text>
</comment>
<dbReference type="Pfam" id="PF13579">
    <property type="entry name" value="Glyco_trans_4_4"/>
    <property type="match status" value="1"/>
</dbReference>
<dbReference type="PANTHER" id="PTHR45947:SF3">
    <property type="entry name" value="SULFOQUINOVOSYL TRANSFERASE SQD2"/>
    <property type="match status" value="1"/>
</dbReference>
<name>A0A939JCP3_9BACT</name>
<evidence type="ECO:0000259" key="2">
    <source>
        <dbReference type="Pfam" id="PF13579"/>
    </source>
</evidence>
<dbReference type="AlphaFoldDB" id="A0A939JCP3"/>
<accession>A0A939JCP3</accession>
<dbReference type="InterPro" id="IPR001296">
    <property type="entry name" value="Glyco_trans_1"/>
</dbReference>
<evidence type="ECO:0000259" key="1">
    <source>
        <dbReference type="Pfam" id="PF00534"/>
    </source>
</evidence>
<dbReference type="InterPro" id="IPR028098">
    <property type="entry name" value="Glyco_trans_4-like_N"/>
</dbReference>
<proteinExistence type="predicted"/>
<evidence type="ECO:0000313" key="4">
    <source>
        <dbReference type="Proteomes" id="UP000664144"/>
    </source>
</evidence>
<dbReference type="SUPFAM" id="SSF53756">
    <property type="entry name" value="UDP-Glycosyltransferase/glycogen phosphorylase"/>
    <property type="match status" value="1"/>
</dbReference>
<dbReference type="InterPro" id="IPR050194">
    <property type="entry name" value="Glycosyltransferase_grp1"/>
</dbReference>
<dbReference type="PANTHER" id="PTHR45947">
    <property type="entry name" value="SULFOQUINOVOSYL TRANSFERASE SQD2"/>
    <property type="match status" value="1"/>
</dbReference>
<feature type="domain" description="Glycosyltransferase subfamily 4-like N-terminal" evidence="2">
    <location>
        <begin position="15"/>
        <end position="177"/>
    </location>
</feature>
<dbReference type="Pfam" id="PF00534">
    <property type="entry name" value="Glycos_transf_1"/>
    <property type="match status" value="1"/>
</dbReference>
<keyword evidence="4" id="KW-1185">Reference proteome</keyword>
<dbReference type="Gene3D" id="3.40.50.2000">
    <property type="entry name" value="Glycogen Phosphorylase B"/>
    <property type="match status" value="2"/>
</dbReference>
<dbReference type="EMBL" id="JAFLQZ010000003">
    <property type="protein sequence ID" value="MBO0357507.1"/>
    <property type="molecule type" value="Genomic_DNA"/>
</dbReference>
<dbReference type="RefSeq" id="WP_206982608.1">
    <property type="nucleotide sequence ID" value="NZ_JAFLQZ010000003.1"/>
</dbReference>
<evidence type="ECO:0000313" key="3">
    <source>
        <dbReference type="EMBL" id="MBO0357507.1"/>
    </source>
</evidence>
<organism evidence="3 4">
    <name type="scientific">Hymenobacter telluris</name>
    <dbReference type="NCBI Taxonomy" id="2816474"/>
    <lineage>
        <taxon>Bacteria</taxon>
        <taxon>Pseudomonadati</taxon>
        <taxon>Bacteroidota</taxon>
        <taxon>Cytophagia</taxon>
        <taxon>Cytophagales</taxon>
        <taxon>Hymenobacteraceae</taxon>
        <taxon>Hymenobacter</taxon>
    </lineage>
</organism>
<feature type="domain" description="Glycosyl transferase family 1" evidence="1">
    <location>
        <begin position="211"/>
        <end position="373"/>
    </location>
</feature>